<feature type="transmembrane region" description="Helical" evidence="7">
    <location>
        <begin position="76"/>
        <end position="95"/>
    </location>
</feature>
<evidence type="ECO:0000256" key="2">
    <source>
        <dbReference type="ARBA" id="ARBA00007977"/>
    </source>
</evidence>
<name>A0ABP7NL47_9ACTN</name>
<dbReference type="RefSeq" id="WP_344779486.1">
    <property type="nucleotide sequence ID" value="NZ_BAAAZW010000001.1"/>
</dbReference>
<dbReference type="PANTHER" id="PTHR30106">
    <property type="entry name" value="INNER MEMBRANE PROTEIN YEIH-RELATED"/>
    <property type="match status" value="1"/>
</dbReference>
<feature type="transmembrane region" description="Helical" evidence="7">
    <location>
        <begin position="131"/>
        <end position="152"/>
    </location>
</feature>
<feature type="transmembrane region" description="Helical" evidence="7">
    <location>
        <begin position="159"/>
        <end position="186"/>
    </location>
</feature>
<feature type="transmembrane region" description="Helical" evidence="7">
    <location>
        <begin position="278"/>
        <end position="301"/>
    </location>
</feature>
<feature type="transmembrane region" description="Helical" evidence="7">
    <location>
        <begin position="102"/>
        <end position="125"/>
    </location>
</feature>
<organism evidence="8 9">
    <name type="scientific">Gordonia caeni</name>
    <dbReference type="NCBI Taxonomy" id="1007097"/>
    <lineage>
        <taxon>Bacteria</taxon>
        <taxon>Bacillati</taxon>
        <taxon>Actinomycetota</taxon>
        <taxon>Actinomycetes</taxon>
        <taxon>Mycobacteriales</taxon>
        <taxon>Gordoniaceae</taxon>
        <taxon>Gordonia</taxon>
    </lineage>
</organism>
<evidence type="ECO:0000313" key="9">
    <source>
        <dbReference type="Proteomes" id="UP001418444"/>
    </source>
</evidence>
<dbReference type="Proteomes" id="UP001418444">
    <property type="component" value="Unassembled WGS sequence"/>
</dbReference>
<evidence type="ECO:0000256" key="3">
    <source>
        <dbReference type="ARBA" id="ARBA00022475"/>
    </source>
</evidence>
<comment type="similarity">
    <text evidence="2">Belongs to the UPF0324 family.</text>
</comment>
<keyword evidence="3" id="KW-1003">Cell membrane</keyword>
<protein>
    <submittedName>
        <fullName evidence="8">YeiH family protein</fullName>
    </submittedName>
</protein>
<proteinExistence type="inferred from homology"/>
<evidence type="ECO:0000313" key="8">
    <source>
        <dbReference type="EMBL" id="GAA3947756.1"/>
    </source>
</evidence>
<accession>A0ABP7NL47</accession>
<keyword evidence="9" id="KW-1185">Reference proteome</keyword>
<feature type="transmembrane region" description="Helical" evidence="7">
    <location>
        <begin position="313"/>
        <end position="335"/>
    </location>
</feature>
<keyword evidence="4 7" id="KW-0812">Transmembrane</keyword>
<dbReference type="Pfam" id="PF03601">
    <property type="entry name" value="Cons_hypoth698"/>
    <property type="match status" value="1"/>
</dbReference>
<gene>
    <name evidence="8" type="ORF">GCM10022231_00970</name>
</gene>
<keyword evidence="6 7" id="KW-0472">Membrane</keyword>
<reference evidence="9" key="1">
    <citation type="journal article" date="2019" name="Int. J. Syst. Evol. Microbiol.">
        <title>The Global Catalogue of Microorganisms (GCM) 10K type strain sequencing project: providing services to taxonomists for standard genome sequencing and annotation.</title>
        <authorList>
            <consortium name="The Broad Institute Genomics Platform"/>
            <consortium name="The Broad Institute Genome Sequencing Center for Infectious Disease"/>
            <person name="Wu L."/>
            <person name="Ma J."/>
        </authorList>
    </citation>
    <scope>NUCLEOTIDE SEQUENCE [LARGE SCALE GENOMIC DNA]</scope>
    <source>
        <strain evidence="9">JCM 16923</strain>
    </source>
</reference>
<dbReference type="EMBL" id="BAAAZW010000001">
    <property type="protein sequence ID" value="GAA3947756.1"/>
    <property type="molecule type" value="Genomic_DNA"/>
</dbReference>
<dbReference type="PANTHER" id="PTHR30106:SF2">
    <property type="entry name" value="UPF0324 INNER MEMBRANE PROTEIN YEIH"/>
    <property type="match status" value="1"/>
</dbReference>
<evidence type="ECO:0000256" key="6">
    <source>
        <dbReference type="ARBA" id="ARBA00023136"/>
    </source>
</evidence>
<feature type="transmembrane region" description="Helical" evidence="7">
    <location>
        <begin position="206"/>
        <end position="232"/>
    </location>
</feature>
<sequence length="336" mass="33210">MTQQLTTPTSTPPGGPSNPWPGLAVCTVATAIAMGVHQLLPMASPLLLAIVLGVLVANLRPLGPRFAPGLTVASRPLLRIGVALLGLQLVFGDILGLGPGVIALIVAVVALGIAGTVWIGARLGLSPAQRLLIACGTSICGAAAVAAVDGVIDADDEDVATAIGTVVVFGTMLLGLIPLGVALLNLSPEQGGVWAGASIHEVAQTVAAGGLIGSGALAVAVVVKLGRVLMLAPVMTVISLRRRRGAAPGKRPPLVPLFIVGFLACVALRSAGVVGEPVLAVAGQVQVALLSAAMFALGTGVRVSALRAVGPRPFVLGAAGTVWITGLGLAGAVLVA</sequence>
<evidence type="ECO:0000256" key="4">
    <source>
        <dbReference type="ARBA" id="ARBA00022692"/>
    </source>
</evidence>
<dbReference type="InterPro" id="IPR018383">
    <property type="entry name" value="UPF0324_pro"/>
</dbReference>
<evidence type="ECO:0000256" key="7">
    <source>
        <dbReference type="SAM" id="Phobius"/>
    </source>
</evidence>
<comment type="caution">
    <text evidence="8">The sequence shown here is derived from an EMBL/GenBank/DDBJ whole genome shotgun (WGS) entry which is preliminary data.</text>
</comment>
<feature type="transmembrane region" description="Helical" evidence="7">
    <location>
        <begin position="46"/>
        <end position="64"/>
    </location>
</feature>
<evidence type="ECO:0000256" key="5">
    <source>
        <dbReference type="ARBA" id="ARBA00022989"/>
    </source>
</evidence>
<comment type="subcellular location">
    <subcellularLocation>
        <location evidence="1">Cell membrane</location>
        <topology evidence="1">Multi-pass membrane protein</topology>
    </subcellularLocation>
</comment>
<keyword evidence="5 7" id="KW-1133">Transmembrane helix</keyword>
<feature type="transmembrane region" description="Helical" evidence="7">
    <location>
        <begin position="253"/>
        <end position="272"/>
    </location>
</feature>
<evidence type="ECO:0000256" key="1">
    <source>
        <dbReference type="ARBA" id="ARBA00004651"/>
    </source>
</evidence>